<accession>A0A7X4GRD6</accession>
<dbReference type="InterPro" id="IPR010259">
    <property type="entry name" value="S8pro/Inhibitor_I9"/>
</dbReference>
<dbReference type="SUPFAM" id="SSF52743">
    <property type="entry name" value="Subtilisin-like"/>
    <property type="match status" value="1"/>
</dbReference>
<dbReference type="InterPro" id="IPR034197">
    <property type="entry name" value="Peptidases_S8_3"/>
</dbReference>
<name>A0A7X4GRD6_9BURK</name>
<dbReference type="Proteomes" id="UP000450012">
    <property type="component" value="Unassembled WGS sequence"/>
</dbReference>
<gene>
    <name evidence="16" type="ORF">GTP45_13225</name>
</gene>
<dbReference type="Pfam" id="PF17766">
    <property type="entry name" value="fn3_6"/>
    <property type="match status" value="1"/>
</dbReference>
<dbReference type="InterPro" id="IPR000209">
    <property type="entry name" value="Peptidase_S8/S53_dom"/>
</dbReference>
<evidence type="ECO:0000256" key="9">
    <source>
        <dbReference type="PROSITE-ProRule" id="PRU01240"/>
    </source>
</evidence>
<dbReference type="Pfam" id="PF00082">
    <property type="entry name" value="Peptidase_S8"/>
    <property type="match status" value="1"/>
</dbReference>
<keyword evidence="4 11" id="KW-0732">Signal</keyword>
<evidence type="ECO:0000256" key="5">
    <source>
        <dbReference type="ARBA" id="ARBA00022801"/>
    </source>
</evidence>
<dbReference type="InterPro" id="IPR023828">
    <property type="entry name" value="Peptidase_S8_Ser-AS"/>
</dbReference>
<dbReference type="EMBL" id="WWCK01000004">
    <property type="protein sequence ID" value="MYM67790.1"/>
    <property type="molecule type" value="Genomic_DNA"/>
</dbReference>
<feature type="active site" description="Charge relay system" evidence="8 9">
    <location>
        <position position="620"/>
    </location>
</feature>
<dbReference type="InterPro" id="IPR041469">
    <property type="entry name" value="Subtilisin-like_FN3"/>
</dbReference>
<feature type="domain" description="Subtilisin-like protease fibronectin type-III" evidence="15">
    <location>
        <begin position="724"/>
        <end position="817"/>
    </location>
</feature>
<comment type="caution">
    <text evidence="16">The sequence shown here is derived from an EMBL/GenBank/DDBJ whole genome shotgun (WGS) entry which is preliminary data.</text>
</comment>
<dbReference type="InterPro" id="IPR003137">
    <property type="entry name" value="PA_domain"/>
</dbReference>
<keyword evidence="17" id="KW-1185">Reference proteome</keyword>
<dbReference type="CDD" id="cd02120">
    <property type="entry name" value="PA_subtilisin_like"/>
    <property type="match status" value="1"/>
</dbReference>
<dbReference type="CDD" id="cd04852">
    <property type="entry name" value="Peptidases_S8_3"/>
    <property type="match status" value="1"/>
</dbReference>
<feature type="domain" description="PA" evidence="13">
    <location>
        <begin position="460"/>
        <end position="531"/>
    </location>
</feature>
<feature type="signal peptide" evidence="11">
    <location>
        <begin position="1"/>
        <end position="22"/>
    </location>
</feature>
<organism evidence="16 17">
    <name type="scientific">Duganella rivi</name>
    <dbReference type="NCBI Taxonomy" id="2666083"/>
    <lineage>
        <taxon>Bacteria</taxon>
        <taxon>Pseudomonadati</taxon>
        <taxon>Pseudomonadota</taxon>
        <taxon>Betaproteobacteria</taxon>
        <taxon>Burkholderiales</taxon>
        <taxon>Oxalobacteraceae</taxon>
        <taxon>Telluria group</taxon>
        <taxon>Duganella</taxon>
    </lineage>
</organism>
<dbReference type="Gene3D" id="3.50.30.30">
    <property type="match status" value="1"/>
</dbReference>
<keyword evidence="6 9" id="KW-0720">Serine protease</keyword>
<dbReference type="Pfam" id="PF02225">
    <property type="entry name" value="PA"/>
    <property type="match status" value="1"/>
</dbReference>
<reference evidence="16 17" key="1">
    <citation type="submission" date="2019-12" db="EMBL/GenBank/DDBJ databases">
        <title>Novel species isolated from a subtropical stream in China.</title>
        <authorList>
            <person name="Lu H."/>
        </authorList>
    </citation>
    <scope>NUCLEOTIDE SEQUENCE [LARGE SCALE GENOMIC DNA]</scope>
    <source>
        <strain evidence="16 17">FT55W</strain>
    </source>
</reference>
<keyword evidence="7" id="KW-0325">Glycoprotein</keyword>
<evidence type="ECO:0000256" key="2">
    <source>
        <dbReference type="ARBA" id="ARBA00011073"/>
    </source>
</evidence>
<dbReference type="InterPro" id="IPR023827">
    <property type="entry name" value="Peptidase_S8_Asp-AS"/>
</dbReference>
<dbReference type="PROSITE" id="PS00136">
    <property type="entry name" value="SUBTILASE_ASP"/>
    <property type="match status" value="1"/>
</dbReference>
<evidence type="ECO:0000259" key="13">
    <source>
        <dbReference type="Pfam" id="PF02225"/>
    </source>
</evidence>
<dbReference type="Gene3D" id="2.60.40.2310">
    <property type="match status" value="1"/>
</dbReference>
<evidence type="ECO:0000256" key="8">
    <source>
        <dbReference type="PIRSR" id="PIRSR615500-1"/>
    </source>
</evidence>
<dbReference type="GO" id="GO:0005576">
    <property type="term" value="C:extracellular region"/>
    <property type="evidence" value="ECO:0007669"/>
    <property type="project" value="UniProtKB-SubCell"/>
</dbReference>
<dbReference type="Gene3D" id="3.40.50.200">
    <property type="entry name" value="Peptidase S8/S53 domain"/>
    <property type="match status" value="1"/>
</dbReference>
<feature type="active site" description="Charge relay system" evidence="8 9">
    <location>
        <position position="166"/>
    </location>
</feature>
<comment type="subcellular location">
    <subcellularLocation>
        <location evidence="1">Secreted</location>
    </subcellularLocation>
</comment>
<evidence type="ECO:0000256" key="7">
    <source>
        <dbReference type="ARBA" id="ARBA00023180"/>
    </source>
</evidence>
<dbReference type="GO" id="GO:0006508">
    <property type="term" value="P:proteolysis"/>
    <property type="evidence" value="ECO:0007669"/>
    <property type="project" value="UniProtKB-KW"/>
</dbReference>
<dbReference type="InterPro" id="IPR015500">
    <property type="entry name" value="Peptidase_S8_subtilisin-rel"/>
</dbReference>
<dbReference type="InterPro" id="IPR037045">
    <property type="entry name" value="S8pro/Inhibitor_I9_sf"/>
</dbReference>
<dbReference type="InterPro" id="IPR045051">
    <property type="entry name" value="SBT"/>
</dbReference>
<evidence type="ECO:0000256" key="1">
    <source>
        <dbReference type="ARBA" id="ARBA00004613"/>
    </source>
</evidence>
<dbReference type="PROSITE" id="PS51892">
    <property type="entry name" value="SUBTILASE"/>
    <property type="match status" value="1"/>
</dbReference>
<evidence type="ECO:0000259" key="14">
    <source>
        <dbReference type="Pfam" id="PF05922"/>
    </source>
</evidence>
<dbReference type="GO" id="GO:0004252">
    <property type="term" value="F:serine-type endopeptidase activity"/>
    <property type="evidence" value="ECO:0007669"/>
    <property type="project" value="UniProtKB-UniRule"/>
</dbReference>
<dbReference type="AlphaFoldDB" id="A0A7X4GRD6"/>
<evidence type="ECO:0000256" key="4">
    <source>
        <dbReference type="ARBA" id="ARBA00022729"/>
    </source>
</evidence>
<evidence type="ECO:0000313" key="17">
    <source>
        <dbReference type="Proteomes" id="UP000450012"/>
    </source>
</evidence>
<proteinExistence type="inferred from homology"/>
<evidence type="ECO:0000256" key="11">
    <source>
        <dbReference type="SAM" id="SignalP"/>
    </source>
</evidence>
<evidence type="ECO:0000256" key="6">
    <source>
        <dbReference type="ARBA" id="ARBA00022825"/>
    </source>
</evidence>
<dbReference type="Pfam" id="PF05922">
    <property type="entry name" value="Inhibitor_I9"/>
    <property type="match status" value="1"/>
</dbReference>
<feature type="active site" description="Charge relay system" evidence="8 9">
    <location>
        <position position="260"/>
    </location>
</feature>
<dbReference type="Gene3D" id="3.30.70.80">
    <property type="entry name" value="Peptidase S8 propeptide/proteinase inhibitor I9"/>
    <property type="match status" value="1"/>
</dbReference>
<evidence type="ECO:0000259" key="12">
    <source>
        <dbReference type="Pfam" id="PF00082"/>
    </source>
</evidence>
<dbReference type="PRINTS" id="PR00723">
    <property type="entry name" value="SUBTILISIN"/>
</dbReference>
<dbReference type="RefSeq" id="WP_161014358.1">
    <property type="nucleotide sequence ID" value="NZ_WWCK01000004.1"/>
</dbReference>
<keyword evidence="3 9" id="KW-0645">Protease</keyword>
<protein>
    <submittedName>
        <fullName evidence="16">S8 family serine peptidase</fullName>
    </submittedName>
</protein>
<dbReference type="InterPro" id="IPR036852">
    <property type="entry name" value="Peptidase_S8/S53_dom_sf"/>
</dbReference>
<comment type="similarity">
    <text evidence="2 9 10">Belongs to the peptidase S8 family.</text>
</comment>
<feature type="domain" description="Inhibitor I9" evidence="14">
    <location>
        <begin position="68"/>
        <end position="129"/>
    </location>
</feature>
<keyword evidence="5 9" id="KW-0378">Hydrolase</keyword>
<evidence type="ECO:0000256" key="10">
    <source>
        <dbReference type="RuleBase" id="RU003355"/>
    </source>
</evidence>
<dbReference type="PROSITE" id="PS00138">
    <property type="entry name" value="SUBTILASE_SER"/>
    <property type="match status" value="1"/>
</dbReference>
<evidence type="ECO:0000256" key="3">
    <source>
        <dbReference type="ARBA" id="ARBA00022670"/>
    </source>
</evidence>
<feature type="chain" id="PRO_5030526846" evidence="11">
    <location>
        <begin position="23"/>
        <end position="1074"/>
    </location>
</feature>
<evidence type="ECO:0000259" key="15">
    <source>
        <dbReference type="Pfam" id="PF17766"/>
    </source>
</evidence>
<dbReference type="PANTHER" id="PTHR10795">
    <property type="entry name" value="PROPROTEIN CONVERTASE SUBTILISIN/KEXIN"/>
    <property type="match status" value="1"/>
</dbReference>
<evidence type="ECO:0000313" key="16">
    <source>
        <dbReference type="EMBL" id="MYM67790.1"/>
    </source>
</evidence>
<sequence length="1074" mass="112113">MNKLLISAGTLMLLGLVQGVHAAEARMPYLVQLDGKPAASYTGGIASLKATMPVAGQKLALDSPDVQRYGSYLEQKQRSLLAVAPQAKLLHSYKLAYNGFSAMLTRAEARALKAQPGVLSVQREQARQVDTHYTPTYLGLDGPNGLWSKAGGDRKAGENIVIGVIDTGLWPENPAFADRVDAHGAPTFDSSGTLAYGAPPASWKGACVAGEGFSAQSCNNKLIGARYYNDSFKADGRTLHWTEFESPRDSVNAVGSRGGHGTHTASTAAGNHGVTARLDGVAAGLASGMAPRARLAVYKVCWTYNDPDAVEGSTNKCYPGDAIAAVEQAIKDGVNVLNFSISGDPFSVDDPVDQAFLGAANAGIFVATSAGNAGPYYVPSAHGVPWMTAAAAATHDRQTGAEVTLDDGTRFVGASLNSAPLPASRAVLARDAGATPFEQLSEADQAARSQCFTAADRAANGASAAGALDPAYVKDRVVVCERGVNARKDKSVAVKEAGGVGMIMVDNNNGLVFDVQSLPSVHVSTQDGDTIKAYVSSHPDARIAMSAYGLQANPAPSPMVAPFSSRGPGVAPGLLKPDLAAPGVEVLAGVTPVKTEAERNAIAAQGKASGAAWNFFTGTSMASPHVAGLAALLMQQHPDWSPAAIRSALMTTAGPTEPDIYVEPWASNSPWGQGAGMVQPLLATDPGLVYDLAPNDYIRFLCGANSISVSAEQCQQSGKVAATNLNQPSIVAPALMEQQSFVRSVTNVGGKPAIYTATMSGLEGYSYSVTPSTLALEPGETKSFTVALKNVNAPHWEWRYGSLEWRDGEHLVHSTVAARAMVLDVYEYLNSSRPADNKLLPMYAGFSSKLAIQKSGLTAAKRTTFTRAPGKWDDYGVADCRAGGSASVAAMKLSIPAGTTAARLATYYADTAAVGQGTDNLYLMILNSSGVLVGISDTEFTSEHALLGLAPEPGDYTVCVAVKSSWAETSTFAISSWILKPGQQDANMKVLSPSATAPGAFGTLAVSWNGLDPAQRYFGLVQLKVDGKVQSNIRVMVDSSAQGAPLELPQAEALFGGNLPRTTPMKFQREPGAL</sequence>
<feature type="domain" description="Peptidase S8/S53" evidence="12">
    <location>
        <begin position="157"/>
        <end position="653"/>
    </location>
</feature>